<dbReference type="InterPro" id="IPR006076">
    <property type="entry name" value="FAD-dep_OxRdtase"/>
</dbReference>
<dbReference type="GO" id="GO:0046872">
    <property type="term" value="F:metal ion binding"/>
    <property type="evidence" value="ECO:0007669"/>
    <property type="project" value="UniProtKB-KW"/>
</dbReference>
<evidence type="ECO:0000259" key="7">
    <source>
        <dbReference type="PROSITE" id="PS51296"/>
    </source>
</evidence>
<dbReference type="InterPro" id="IPR017941">
    <property type="entry name" value="Rieske_2Fe-2S"/>
</dbReference>
<keyword evidence="4" id="KW-0411">Iron-sulfur</keyword>
<dbReference type="Gene3D" id="3.30.9.10">
    <property type="entry name" value="D-Amino Acid Oxidase, subunit A, domain 2"/>
    <property type="match status" value="2"/>
</dbReference>
<dbReference type="RefSeq" id="XP_006695315.1">
    <property type="nucleotide sequence ID" value="XM_006695252.1"/>
</dbReference>
<gene>
    <name evidence="8" type="ORF">CTHT_0049610</name>
</gene>
<dbReference type="PANTHER" id="PTHR13847">
    <property type="entry name" value="SARCOSINE DEHYDROGENASE-RELATED"/>
    <property type="match status" value="1"/>
</dbReference>
<sequence length="529" mass="58974">MTSNPSLPNPEQYMHTSGANDPVWIHKHPYNQIPTFPPLDHDLTTDICIIGAGISGIHVAHELVARGHSVVLLEARNPLSGESGRTSGHLTNDLDDGYLAIAQKHGEEGARRAAESHAWARDRIGEIAREVGVECEYRRVRAVNVSQYIRGTEEWERDMKEMKEEVELMKKLGIDARWEEDLAVKGWEGGLDQRGGMVVEGQATFHPTKYLTGVLEWLKQQKNFQCFSRTRVVGIHEKGVEMLGMGHKHAEIETEAGYKIRCEAAVEATNIPLQKLSVIAEMEYMQQYKYVRLTTCDESHDYLVVGGCDHKVGQEDTLPRFKELEEWTRERFPQAGSVDYKWSGQIMEPVDYVAFIGKNQGNDRIFIVTGDSGDGLTHGVIAGRLIADEIDGVPNDWAGLYSPKRLGSIAKSLPHMIKHDVQINLQYKRYLETDIKDIEDLAPGRGGVLNSATAKPLAVYKDPDGKVSKYSALCPHMKGVLCWNDAEKSFDCPVHGSRFSKDGICINGPAKANLPPADEAGKKDQEFAM</sequence>
<dbReference type="AlphaFoldDB" id="G0SBB3"/>
<dbReference type="FunFam" id="2.102.10.10:FF:000014">
    <property type="entry name" value="Oxidoreductase, FAD dependent"/>
    <property type="match status" value="1"/>
</dbReference>
<dbReference type="InterPro" id="IPR038010">
    <property type="entry name" value="YhfW_C"/>
</dbReference>
<keyword evidence="3" id="KW-0408">Iron</keyword>
<dbReference type="HOGENOM" id="CLU_007884_15_1_1"/>
<reference evidence="8 9" key="1">
    <citation type="journal article" date="2011" name="Cell">
        <title>Insight into structure and assembly of the nuclear pore complex by utilizing the genome of a eukaryotic thermophile.</title>
        <authorList>
            <person name="Amlacher S."/>
            <person name="Sarges P."/>
            <person name="Flemming D."/>
            <person name="van Noort V."/>
            <person name="Kunze R."/>
            <person name="Devos D.P."/>
            <person name="Arumugam M."/>
            <person name="Bork P."/>
            <person name="Hurt E."/>
        </authorList>
    </citation>
    <scope>NUCLEOTIDE SEQUENCE [LARGE SCALE GENOMIC DNA]</scope>
    <source>
        <strain evidence="9">DSM 1495 / CBS 144.50 / IMI 039719</strain>
    </source>
</reference>
<dbReference type="KEGG" id="cthr:CTHT_0049610"/>
<keyword evidence="2" id="KW-0479">Metal-binding</keyword>
<keyword evidence="9" id="KW-1185">Reference proteome</keyword>
<dbReference type="PANTHER" id="PTHR13847:SF281">
    <property type="entry name" value="FAD DEPENDENT OXIDOREDUCTASE DOMAIN-CONTAINING PROTEIN"/>
    <property type="match status" value="1"/>
</dbReference>
<dbReference type="Proteomes" id="UP000008066">
    <property type="component" value="Unassembled WGS sequence"/>
</dbReference>
<proteinExistence type="predicted"/>
<keyword evidence="1" id="KW-0001">2Fe-2S</keyword>
<feature type="region of interest" description="Disordered" evidence="6">
    <location>
        <begin position="1"/>
        <end position="20"/>
    </location>
</feature>
<dbReference type="Pfam" id="PF00355">
    <property type="entry name" value="Rieske"/>
    <property type="match status" value="1"/>
</dbReference>
<dbReference type="InterPro" id="IPR036922">
    <property type="entry name" value="Rieske_2Fe-2S_sf"/>
</dbReference>
<evidence type="ECO:0000256" key="3">
    <source>
        <dbReference type="ARBA" id="ARBA00023004"/>
    </source>
</evidence>
<dbReference type="Pfam" id="PF01266">
    <property type="entry name" value="DAO"/>
    <property type="match status" value="1"/>
</dbReference>
<dbReference type="SUPFAM" id="SSF50022">
    <property type="entry name" value="ISP domain"/>
    <property type="match status" value="1"/>
</dbReference>
<dbReference type="PROSITE" id="PS51296">
    <property type="entry name" value="RIESKE"/>
    <property type="match status" value="1"/>
</dbReference>
<evidence type="ECO:0000313" key="8">
    <source>
        <dbReference type="EMBL" id="EGS19493.1"/>
    </source>
</evidence>
<dbReference type="OrthoDB" id="429143at2759"/>
<dbReference type="Gene3D" id="3.50.50.60">
    <property type="entry name" value="FAD/NAD(P)-binding domain"/>
    <property type="match status" value="2"/>
</dbReference>
<dbReference type="OMA" id="WDCPVHG"/>
<keyword evidence="5" id="KW-0175">Coiled coil</keyword>
<evidence type="ECO:0000256" key="1">
    <source>
        <dbReference type="ARBA" id="ARBA00022714"/>
    </source>
</evidence>
<dbReference type="eggNOG" id="ENOG502QV7F">
    <property type="taxonomic scope" value="Eukaryota"/>
</dbReference>
<organism evidence="9">
    <name type="scientific">Chaetomium thermophilum (strain DSM 1495 / CBS 144.50 / IMI 039719)</name>
    <name type="common">Thermochaetoides thermophila</name>
    <dbReference type="NCBI Taxonomy" id="759272"/>
    <lineage>
        <taxon>Eukaryota</taxon>
        <taxon>Fungi</taxon>
        <taxon>Dikarya</taxon>
        <taxon>Ascomycota</taxon>
        <taxon>Pezizomycotina</taxon>
        <taxon>Sordariomycetes</taxon>
        <taxon>Sordariomycetidae</taxon>
        <taxon>Sordariales</taxon>
        <taxon>Chaetomiaceae</taxon>
        <taxon>Thermochaetoides</taxon>
    </lineage>
</organism>
<feature type="coiled-coil region" evidence="5">
    <location>
        <begin position="145"/>
        <end position="172"/>
    </location>
</feature>
<evidence type="ECO:0000256" key="4">
    <source>
        <dbReference type="ARBA" id="ARBA00023014"/>
    </source>
</evidence>
<protein>
    <recommendedName>
        <fullName evidence="7">Rieske domain-containing protein</fullName>
    </recommendedName>
</protein>
<dbReference type="CDD" id="cd03477">
    <property type="entry name" value="Rieske_YhfW_C"/>
    <property type="match status" value="1"/>
</dbReference>
<dbReference type="GO" id="GO:0051537">
    <property type="term" value="F:2 iron, 2 sulfur cluster binding"/>
    <property type="evidence" value="ECO:0007669"/>
    <property type="project" value="UniProtKB-KW"/>
</dbReference>
<feature type="domain" description="Rieske" evidence="7">
    <location>
        <begin position="433"/>
        <end position="528"/>
    </location>
</feature>
<dbReference type="Gene3D" id="2.102.10.10">
    <property type="entry name" value="Rieske [2Fe-2S] iron-sulphur domain"/>
    <property type="match status" value="1"/>
</dbReference>
<dbReference type="STRING" id="759272.G0SBB3"/>
<evidence type="ECO:0000256" key="6">
    <source>
        <dbReference type="SAM" id="MobiDB-lite"/>
    </source>
</evidence>
<evidence type="ECO:0000256" key="5">
    <source>
        <dbReference type="SAM" id="Coils"/>
    </source>
</evidence>
<dbReference type="SUPFAM" id="SSF51905">
    <property type="entry name" value="FAD/NAD(P)-binding domain"/>
    <property type="match status" value="1"/>
</dbReference>
<dbReference type="EMBL" id="GL988044">
    <property type="protein sequence ID" value="EGS19493.1"/>
    <property type="molecule type" value="Genomic_DNA"/>
</dbReference>
<evidence type="ECO:0000313" key="9">
    <source>
        <dbReference type="Proteomes" id="UP000008066"/>
    </source>
</evidence>
<name>G0SBB3_CHATD</name>
<dbReference type="GO" id="GO:0005737">
    <property type="term" value="C:cytoplasm"/>
    <property type="evidence" value="ECO:0007669"/>
    <property type="project" value="TreeGrafter"/>
</dbReference>
<evidence type="ECO:0000256" key="2">
    <source>
        <dbReference type="ARBA" id="ARBA00022723"/>
    </source>
</evidence>
<accession>G0SBB3</accession>
<dbReference type="InterPro" id="IPR036188">
    <property type="entry name" value="FAD/NAD-bd_sf"/>
</dbReference>
<dbReference type="GeneID" id="18258999"/>